<reference evidence="5" key="1">
    <citation type="submission" date="2020-12" db="UniProtKB">
        <authorList>
            <consortium name="WormBaseParasite"/>
        </authorList>
    </citation>
    <scope>IDENTIFICATION</scope>
    <source>
        <strain evidence="5">MHco3</strain>
    </source>
</reference>
<keyword evidence="1" id="KW-0378">Hydrolase</keyword>
<dbReference type="PROSITE" id="PS00125">
    <property type="entry name" value="SER_THR_PHOSPHATASE"/>
    <property type="match status" value="1"/>
</dbReference>
<dbReference type="EC" id="3.1.3.16" evidence="1"/>
<dbReference type="GO" id="GO:0005634">
    <property type="term" value="C:nucleus"/>
    <property type="evidence" value="ECO:0007669"/>
    <property type="project" value="TreeGrafter"/>
</dbReference>
<comment type="similarity">
    <text evidence="1">Belongs to the PPP phosphatase family.</text>
</comment>
<feature type="compositionally biased region" description="Low complexity" evidence="2">
    <location>
        <begin position="115"/>
        <end position="140"/>
    </location>
</feature>
<proteinExistence type="inferred from homology"/>
<feature type="region of interest" description="Disordered" evidence="2">
    <location>
        <begin position="472"/>
        <end position="512"/>
    </location>
</feature>
<organism evidence="4 5">
    <name type="scientific">Haemonchus contortus</name>
    <name type="common">Barber pole worm</name>
    <dbReference type="NCBI Taxonomy" id="6289"/>
    <lineage>
        <taxon>Eukaryota</taxon>
        <taxon>Metazoa</taxon>
        <taxon>Ecdysozoa</taxon>
        <taxon>Nematoda</taxon>
        <taxon>Chromadorea</taxon>
        <taxon>Rhabditida</taxon>
        <taxon>Rhabditina</taxon>
        <taxon>Rhabditomorpha</taxon>
        <taxon>Strongyloidea</taxon>
        <taxon>Trichostrongylidae</taxon>
        <taxon>Haemonchus</taxon>
    </lineage>
</organism>
<evidence type="ECO:0000256" key="2">
    <source>
        <dbReference type="SAM" id="MobiDB-lite"/>
    </source>
</evidence>
<accession>A0A7I4Y830</accession>
<dbReference type="PRINTS" id="PR00114">
    <property type="entry name" value="STPHPHTASE"/>
</dbReference>
<feature type="compositionally biased region" description="Low complexity" evidence="2">
    <location>
        <begin position="31"/>
        <end position="40"/>
    </location>
</feature>
<dbReference type="PANTHER" id="PTHR11668">
    <property type="entry name" value="SERINE/THREONINE PROTEIN PHOSPHATASE"/>
    <property type="match status" value="1"/>
</dbReference>
<dbReference type="InterPro" id="IPR004843">
    <property type="entry name" value="Calcineurin-like_PHP"/>
</dbReference>
<dbReference type="InterPro" id="IPR050341">
    <property type="entry name" value="PP1_catalytic_subunit"/>
</dbReference>
<dbReference type="AlphaFoldDB" id="A0A7I4Y830"/>
<comment type="catalytic activity">
    <reaction evidence="1">
        <text>O-phospho-L-threonyl-[protein] + H2O = L-threonyl-[protein] + phosphate</text>
        <dbReference type="Rhea" id="RHEA:47004"/>
        <dbReference type="Rhea" id="RHEA-COMP:11060"/>
        <dbReference type="Rhea" id="RHEA-COMP:11605"/>
        <dbReference type="ChEBI" id="CHEBI:15377"/>
        <dbReference type="ChEBI" id="CHEBI:30013"/>
        <dbReference type="ChEBI" id="CHEBI:43474"/>
        <dbReference type="ChEBI" id="CHEBI:61977"/>
        <dbReference type="EC" id="3.1.3.16"/>
    </reaction>
</comment>
<feature type="domain" description="Serine/threonine specific protein phosphatases" evidence="3">
    <location>
        <begin position="284"/>
        <end position="289"/>
    </location>
</feature>
<evidence type="ECO:0000256" key="1">
    <source>
        <dbReference type="RuleBase" id="RU004273"/>
    </source>
</evidence>
<dbReference type="PANTHER" id="PTHR11668:SF491">
    <property type="entry name" value="SERINE_THREONINE-PROTEIN PHOSPHATASE"/>
    <property type="match status" value="1"/>
</dbReference>
<sequence>MQAGAAKAPPPNAKGPTPAQPSALVQKNKTADPVDAAAKAKPNEKKEAKDPKDSKDPKDVSKEPDKKNSDQLKKEADKTGDKSKEEKKEKIKVQKPGDTKEEDSAIAAVDEKKAGAAAGTNGPSAGATPTASTPTTTPSSEQAAKERELNALLANKEPFIKIDYTITDKERSNFNMKEFIKKHFIAGAARQNYEVYEIHLILEKALVEMRNSPVLLEVRCPVNICGDIHGQYGDLMRIFNACGLPFKQRYLFLGDYVDRGRHSLEVIMLLLALRIQFPRKVFLLRGNHELSNINRVYGFNAEIRQRYRNLVESKALYDHFNEVFAQMPLAALVAGRILCMHGGLSPSLNSLDDIRKLQRPLRVVRGLAQDLLWADPETGTKGFQQNKIRAVSHIFGEDTVRDKCKQLNIDLIIRAHQVVEFGYAFFCGRSLITVFSAARYHEELVNYAAVVKVDASLELSFVQLKPQEFEKVRKEMEQKREETGDPGDDPIPPSPGGIAPTQQTPQHTSNTQ</sequence>
<dbReference type="OMA" id="MRIFNAC"/>
<dbReference type="Gene3D" id="3.60.21.10">
    <property type="match status" value="1"/>
</dbReference>
<dbReference type="SUPFAM" id="SSF56300">
    <property type="entry name" value="Metallo-dependent phosphatases"/>
    <property type="match status" value="1"/>
</dbReference>
<evidence type="ECO:0000259" key="3">
    <source>
        <dbReference type="PROSITE" id="PS00125"/>
    </source>
</evidence>
<feature type="compositionally biased region" description="Basic and acidic residues" evidence="2">
    <location>
        <begin position="41"/>
        <end position="114"/>
    </location>
</feature>
<dbReference type="Pfam" id="PF00149">
    <property type="entry name" value="Metallophos"/>
    <property type="match status" value="1"/>
</dbReference>
<name>A0A7I4Y830_HAECO</name>
<dbReference type="InterPro" id="IPR029052">
    <property type="entry name" value="Metallo-depent_PP-like"/>
</dbReference>
<evidence type="ECO:0000313" key="5">
    <source>
        <dbReference type="WBParaSite" id="HCON_00065420-00002"/>
    </source>
</evidence>
<keyword evidence="4" id="KW-1185">Reference proteome</keyword>
<dbReference type="WBParaSite" id="HCON_00065420-00002">
    <property type="protein sequence ID" value="HCON_00065420-00002"/>
    <property type="gene ID" value="HCON_00065420"/>
</dbReference>
<protein>
    <recommendedName>
        <fullName evidence="1">Serine/threonine-protein phosphatase</fullName>
        <ecNumber evidence="1">3.1.3.16</ecNumber>
    </recommendedName>
</protein>
<feature type="compositionally biased region" description="Polar residues" evidence="2">
    <location>
        <begin position="501"/>
        <end position="512"/>
    </location>
</feature>
<dbReference type="GO" id="GO:0004722">
    <property type="term" value="F:protein serine/threonine phosphatase activity"/>
    <property type="evidence" value="ECO:0007669"/>
    <property type="project" value="UniProtKB-EC"/>
</dbReference>
<dbReference type="GO" id="GO:0005737">
    <property type="term" value="C:cytoplasm"/>
    <property type="evidence" value="ECO:0007669"/>
    <property type="project" value="TreeGrafter"/>
</dbReference>
<dbReference type="SMART" id="SM00156">
    <property type="entry name" value="PP2Ac"/>
    <property type="match status" value="1"/>
</dbReference>
<evidence type="ECO:0000313" key="4">
    <source>
        <dbReference type="Proteomes" id="UP000025227"/>
    </source>
</evidence>
<feature type="region of interest" description="Disordered" evidence="2">
    <location>
        <begin position="1"/>
        <end position="144"/>
    </location>
</feature>
<dbReference type="InterPro" id="IPR006186">
    <property type="entry name" value="Ser/Thr-sp_prot-phosphatase"/>
</dbReference>
<dbReference type="Proteomes" id="UP000025227">
    <property type="component" value="Unplaced"/>
</dbReference>
<dbReference type="OrthoDB" id="5836211at2759"/>
<feature type="compositionally biased region" description="Basic and acidic residues" evidence="2">
    <location>
        <begin position="472"/>
        <end position="483"/>
    </location>
</feature>